<evidence type="ECO:0000313" key="2">
    <source>
        <dbReference type="EMBL" id="POP43644.1"/>
    </source>
</evidence>
<name>A0A2P5GNH4_9ENTR</name>
<comment type="caution">
    <text evidence="3">The sequence shown here is derived from an EMBL/GenBank/DDBJ whole genome shotgun (WGS) entry which is preliminary data.</text>
</comment>
<dbReference type="RefSeq" id="WP_103676983.1">
    <property type="nucleotide sequence ID" value="NZ_PQGD01000011.1"/>
</dbReference>
<feature type="transmembrane region" description="Helical" evidence="1">
    <location>
        <begin position="36"/>
        <end position="53"/>
    </location>
</feature>
<evidence type="ECO:0000313" key="3">
    <source>
        <dbReference type="EMBL" id="POP48112.1"/>
    </source>
</evidence>
<evidence type="ECO:0008006" key="6">
    <source>
        <dbReference type="Google" id="ProtNLM"/>
    </source>
</evidence>
<proteinExistence type="predicted"/>
<evidence type="ECO:0000313" key="4">
    <source>
        <dbReference type="Proteomes" id="UP000237073"/>
    </source>
</evidence>
<keyword evidence="1" id="KW-1133">Transmembrane helix</keyword>
<protein>
    <recommendedName>
        <fullName evidence="6">Zinc ribbon domain-containing protein</fullName>
    </recommendedName>
</protein>
<accession>A0A2P5GNH4</accession>
<keyword evidence="1" id="KW-0812">Transmembrane</keyword>
<dbReference type="EMBL" id="PQGE01000013">
    <property type="protein sequence ID" value="POP43644.1"/>
    <property type="molecule type" value="Genomic_DNA"/>
</dbReference>
<dbReference type="Proteomes" id="UP000237073">
    <property type="component" value="Unassembled WGS sequence"/>
</dbReference>
<sequence>MALTKCKECSKEISNSARICPHCGVKDPGLSAKQKYIGCLIVIVIAAVIVYFMCSGEEKKVEAAKVCSATDLQCNYDKNMYDAITKCKPLVEQAAKNEFEWNDGIFGLIFSHARINSQKNQLTYIGDKVKFTNIFNAKIYMTYSCTLDLKTKDVVDFNIHEGKIQ</sequence>
<evidence type="ECO:0000256" key="1">
    <source>
        <dbReference type="SAM" id="Phobius"/>
    </source>
</evidence>
<keyword evidence="4" id="KW-1185">Reference proteome</keyword>
<dbReference type="OrthoDB" id="6904817at2"/>
<dbReference type="AlphaFoldDB" id="A0A2P5GNH4"/>
<organism evidence="3 5">
    <name type="scientific">Superficieibacter electus</name>
    <dbReference type="NCBI Taxonomy" id="2022662"/>
    <lineage>
        <taxon>Bacteria</taxon>
        <taxon>Pseudomonadati</taxon>
        <taxon>Pseudomonadota</taxon>
        <taxon>Gammaproteobacteria</taxon>
        <taxon>Enterobacterales</taxon>
        <taxon>Enterobacteriaceae</taxon>
        <taxon>Superficieibacter</taxon>
    </lineage>
</organism>
<gene>
    <name evidence="3" type="ORF">CHU32_14845</name>
    <name evidence="2" type="ORF">CHU33_15555</name>
</gene>
<keyword evidence="1" id="KW-0472">Membrane</keyword>
<reference evidence="4 5" key="1">
    <citation type="submission" date="2018-01" db="EMBL/GenBank/DDBJ databases">
        <title>Superficieibacter electus gen. nov., sp. nov., an extended-spectrum beta-lactamase possessing member of the Enterobacteriaceae family, isolated from intensive care unit surfaces.</title>
        <authorList>
            <person name="Potter R.F."/>
            <person name="D'Souza A.W."/>
        </authorList>
    </citation>
    <scope>NUCLEOTIDE SEQUENCE [LARGE SCALE GENOMIC DNA]</scope>
    <source>
        <strain evidence="3 5">BP-1</strain>
        <strain evidence="2 4">BP-2</strain>
    </source>
</reference>
<evidence type="ECO:0000313" key="5">
    <source>
        <dbReference type="Proteomes" id="UP000247005"/>
    </source>
</evidence>
<dbReference type="EMBL" id="PQGD01000011">
    <property type="protein sequence ID" value="POP48112.1"/>
    <property type="molecule type" value="Genomic_DNA"/>
</dbReference>
<dbReference type="Proteomes" id="UP000247005">
    <property type="component" value="Unassembled WGS sequence"/>
</dbReference>